<evidence type="ECO:0000256" key="8">
    <source>
        <dbReference type="ARBA" id="ARBA00047899"/>
    </source>
</evidence>
<comment type="catalytic activity">
    <reaction evidence="9">
        <text>L-seryl-[protein] + ATP = O-phospho-L-seryl-[protein] + ADP + H(+)</text>
        <dbReference type="Rhea" id="RHEA:17989"/>
        <dbReference type="Rhea" id="RHEA-COMP:9863"/>
        <dbReference type="Rhea" id="RHEA-COMP:11604"/>
        <dbReference type="ChEBI" id="CHEBI:15378"/>
        <dbReference type="ChEBI" id="CHEBI:29999"/>
        <dbReference type="ChEBI" id="CHEBI:30616"/>
        <dbReference type="ChEBI" id="CHEBI:83421"/>
        <dbReference type="ChEBI" id="CHEBI:456216"/>
        <dbReference type="EC" id="2.7.11.1"/>
    </reaction>
</comment>
<evidence type="ECO:0000259" key="12">
    <source>
        <dbReference type="PROSITE" id="PS50011"/>
    </source>
</evidence>
<feature type="binding site" evidence="10">
    <location>
        <position position="273"/>
    </location>
    <ligand>
        <name>ATP</name>
        <dbReference type="ChEBI" id="CHEBI:30616"/>
    </ligand>
</feature>
<evidence type="ECO:0000256" key="9">
    <source>
        <dbReference type="ARBA" id="ARBA00048679"/>
    </source>
</evidence>
<dbReference type="GO" id="GO:0005524">
    <property type="term" value="F:ATP binding"/>
    <property type="evidence" value="ECO:0007669"/>
    <property type="project" value="UniProtKB-UniRule"/>
</dbReference>
<accession>A0A0F7SPJ3</accession>
<dbReference type="PROSITE" id="PS00107">
    <property type="entry name" value="PROTEIN_KINASE_ATP"/>
    <property type="match status" value="1"/>
</dbReference>
<evidence type="ECO:0000256" key="11">
    <source>
        <dbReference type="SAM" id="MobiDB-lite"/>
    </source>
</evidence>
<evidence type="ECO:0000256" key="2">
    <source>
        <dbReference type="ARBA" id="ARBA00022527"/>
    </source>
</evidence>
<evidence type="ECO:0000256" key="10">
    <source>
        <dbReference type="PROSITE-ProRule" id="PRU10141"/>
    </source>
</evidence>
<dbReference type="InterPro" id="IPR017441">
    <property type="entry name" value="Protein_kinase_ATP_BS"/>
</dbReference>
<dbReference type="PROSITE" id="PS51285">
    <property type="entry name" value="AGC_KINASE_CTER"/>
    <property type="match status" value="1"/>
</dbReference>
<dbReference type="InterPro" id="IPR011009">
    <property type="entry name" value="Kinase-like_dom_sf"/>
</dbReference>
<keyword evidence="2" id="KW-0723">Serine/threonine-protein kinase</keyword>
<proteinExistence type="predicted"/>
<dbReference type="FunFam" id="1.10.510.10:FF:000008">
    <property type="entry name" value="Non-specific serine/threonine protein kinase"/>
    <property type="match status" value="1"/>
</dbReference>
<reference evidence="14" key="1">
    <citation type="submission" date="2014-08" db="EMBL/GenBank/DDBJ databases">
        <authorList>
            <person name="Sharma Rahul"/>
            <person name="Thines Marco"/>
        </authorList>
    </citation>
    <scope>NUCLEOTIDE SEQUENCE</scope>
</reference>
<dbReference type="EMBL" id="LN483124">
    <property type="protein sequence ID" value="CED82415.1"/>
    <property type="molecule type" value="Genomic_DNA"/>
</dbReference>
<evidence type="ECO:0000256" key="4">
    <source>
        <dbReference type="ARBA" id="ARBA00022679"/>
    </source>
</evidence>
<dbReference type="InterPro" id="IPR017892">
    <property type="entry name" value="Pkinase_C"/>
</dbReference>
<dbReference type="EC" id="2.7.11.1" evidence="1"/>
<dbReference type="InterPro" id="IPR000719">
    <property type="entry name" value="Prot_kinase_dom"/>
</dbReference>
<dbReference type="PROSITE" id="PS00108">
    <property type="entry name" value="PROTEIN_KINASE_ST"/>
    <property type="match status" value="1"/>
</dbReference>
<evidence type="ECO:0000256" key="1">
    <source>
        <dbReference type="ARBA" id="ARBA00012513"/>
    </source>
</evidence>
<comment type="catalytic activity">
    <reaction evidence="8">
        <text>L-threonyl-[protein] + ATP = O-phospho-L-threonyl-[protein] + ADP + H(+)</text>
        <dbReference type="Rhea" id="RHEA:46608"/>
        <dbReference type="Rhea" id="RHEA-COMP:11060"/>
        <dbReference type="Rhea" id="RHEA-COMP:11605"/>
        <dbReference type="ChEBI" id="CHEBI:15378"/>
        <dbReference type="ChEBI" id="CHEBI:30013"/>
        <dbReference type="ChEBI" id="CHEBI:30616"/>
        <dbReference type="ChEBI" id="CHEBI:61977"/>
        <dbReference type="ChEBI" id="CHEBI:456216"/>
        <dbReference type="EC" id="2.7.11.1"/>
    </reaction>
</comment>
<dbReference type="InterPro" id="IPR008271">
    <property type="entry name" value="Ser/Thr_kinase_AS"/>
</dbReference>
<dbReference type="InterPro" id="IPR000961">
    <property type="entry name" value="AGC-kinase_C"/>
</dbReference>
<dbReference type="GO" id="GO:0106310">
    <property type="term" value="F:protein serine kinase activity"/>
    <property type="evidence" value="ECO:0007669"/>
    <property type="project" value="RHEA"/>
</dbReference>
<dbReference type="SUPFAM" id="SSF56112">
    <property type="entry name" value="Protein kinase-like (PK-like)"/>
    <property type="match status" value="1"/>
</dbReference>
<name>A0A0F7SPJ3_PHARH</name>
<feature type="compositionally biased region" description="Low complexity" evidence="11">
    <location>
        <begin position="17"/>
        <end position="28"/>
    </location>
</feature>
<evidence type="ECO:0000256" key="6">
    <source>
        <dbReference type="ARBA" id="ARBA00022777"/>
    </source>
</evidence>
<feature type="domain" description="Protein kinase" evidence="12">
    <location>
        <begin position="240"/>
        <end position="495"/>
    </location>
</feature>
<dbReference type="Pfam" id="PF00069">
    <property type="entry name" value="Pkinase"/>
    <property type="match status" value="1"/>
</dbReference>
<organism evidence="14">
    <name type="scientific">Phaffia rhodozyma</name>
    <name type="common">Yeast</name>
    <name type="synonym">Xanthophyllomyces dendrorhous</name>
    <dbReference type="NCBI Taxonomy" id="264483"/>
    <lineage>
        <taxon>Eukaryota</taxon>
        <taxon>Fungi</taxon>
        <taxon>Dikarya</taxon>
        <taxon>Basidiomycota</taxon>
        <taxon>Agaricomycotina</taxon>
        <taxon>Tremellomycetes</taxon>
        <taxon>Cystofilobasidiales</taxon>
        <taxon>Mrakiaceae</taxon>
        <taxon>Phaffia</taxon>
    </lineage>
</organism>
<dbReference type="Pfam" id="PF00433">
    <property type="entry name" value="Pkinase_C"/>
    <property type="match status" value="1"/>
</dbReference>
<keyword evidence="6 14" id="KW-0418">Kinase</keyword>
<dbReference type="Gene3D" id="1.10.510.10">
    <property type="entry name" value="Transferase(Phosphotransferase) domain 1"/>
    <property type="match status" value="1"/>
</dbReference>
<dbReference type="FunFam" id="3.30.200.20:FF:000048">
    <property type="entry name" value="Non-specific serine/threonine protein kinase"/>
    <property type="match status" value="1"/>
</dbReference>
<dbReference type="SMART" id="SM00133">
    <property type="entry name" value="S_TK_X"/>
    <property type="match status" value="1"/>
</dbReference>
<dbReference type="Gene3D" id="3.30.200.20">
    <property type="entry name" value="Phosphorylase Kinase, domain 1"/>
    <property type="match status" value="1"/>
</dbReference>
<feature type="region of interest" description="Disordered" evidence="11">
    <location>
        <begin position="1"/>
        <end position="61"/>
    </location>
</feature>
<keyword evidence="7 10" id="KW-0067">ATP-binding</keyword>
<evidence type="ECO:0000256" key="3">
    <source>
        <dbReference type="ARBA" id="ARBA00022553"/>
    </source>
</evidence>
<evidence type="ECO:0000313" key="14">
    <source>
        <dbReference type="EMBL" id="CED82415.1"/>
    </source>
</evidence>
<evidence type="ECO:0000259" key="13">
    <source>
        <dbReference type="PROSITE" id="PS51285"/>
    </source>
</evidence>
<sequence>MSWKLGKKLKEVNPLFSSSSRSNSTVPSPADISRSTTPTPGNPQGHPKEAVPVGSNGGDTKPVAKTGLLKITVNAAKSLSLPSGVDLPPPILSALKSHPSSVSSSFGSLPKKSNRDSVQRKQCWWLPYVVLEFDKNEVLIEALGGEWNGPVWRYTATFDVSRASEISIQTYLRSSPPSSSDESGMGNSDIFLGGVKFMPDFTDKPHSDEWHAVTGGTGDINIQVGFKPQTNNDSLTIDSFELLKVIGKGSFGKVMQVRKRDTLRIYALKTIRKAHIVSRSEVIHTLAERTVLAQVNNPFIVPLKFSFQSTEKLYIVLAFVNGGELFHHLQREGKFNEVRSRFYAAELLIALEHLHGFNVVYRDLKPENILLDYTGHIALCDFGLCKLNMTESETTNTFCGTPEYLAPELLSGHGYTKSVDWWTLGVLLYEMLTGLPPFYDENTNEMYRKILQEPLRFPEEVHSEARSLLVGLLNRDPAHRLGCNGAQDIKNHPFFARHIDWKKLVEKKIQPPFKPAVASAIDTSNFDEEFTSELPMDSVVDDSHLSETVQAQFHGFTWLFDSKLLHKSSTLSPSLHYPSL</sequence>
<feature type="domain" description="AGC-kinase C-terminal" evidence="13">
    <location>
        <begin position="497"/>
        <end position="568"/>
    </location>
</feature>
<dbReference type="GO" id="GO:0004674">
    <property type="term" value="F:protein serine/threonine kinase activity"/>
    <property type="evidence" value="ECO:0007669"/>
    <property type="project" value="UniProtKB-KW"/>
</dbReference>
<dbReference type="AlphaFoldDB" id="A0A0F7SPJ3"/>
<keyword evidence="3" id="KW-0597">Phosphoprotein</keyword>
<dbReference type="CDD" id="cd11651">
    <property type="entry name" value="YPK1_N_like"/>
    <property type="match status" value="1"/>
</dbReference>
<keyword evidence="5 10" id="KW-0547">Nucleotide-binding</keyword>
<dbReference type="SMART" id="SM00220">
    <property type="entry name" value="S_TKc"/>
    <property type="match status" value="1"/>
</dbReference>
<protein>
    <recommendedName>
        <fullName evidence="1">non-specific serine/threonine protein kinase</fullName>
        <ecNumber evidence="1">2.7.11.1</ecNumber>
    </recommendedName>
</protein>
<evidence type="ECO:0000256" key="7">
    <source>
        <dbReference type="ARBA" id="ARBA00022840"/>
    </source>
</evidence>
<dbReference type="PANTHER" id="PTHR24351">
    <property type="entry name" value="RIBOSOMAL PROTEIN S6 KINASE"/>
    <property type="match status" value="1"/>
</dbReference>
<keyword evidence="4" id="KW-0808">Transferase</keyword>
<evidence type="ECO:0000256" key="5">
    <source>
        <dbReference type="ARBA" id="ARBA00022741"/>
    </source>
</evidence>
<dbReference type="PROSITE" id="PS50011">
    <property type="entry name" value="PROTEIN_KINASE_DOM"/>
    <property type="match status" value="1"/>
</dbReference>